<feature type="signal peptide" evidence="2">
    <location>
        <begin position="1"/>
        <end position="28"/>
    </location>
</feature>
<reference evidence="4" key="1">
    <citation type="submission" date="2020-08" db="EMBL/GenBank/DDBJ databases">
        <title>Lewinella bacteria from marine environments.</title>
        <authorList>
            <person name="Zhong Y."/>
        </authorList>
    </citation>
    <scope>NUCLEOTIDE SEQUENCE</scope>
    <source>
        <strain evidence="4">KCTC 42187</strain>
    </source>
</reference>
<name>A0A923PJ42_9BACT</name>
<evidence type="ECO:0000313" key="4">
    <source>
        <dbReference type="EMBL" id="MBC6995025.1"/>
    </source>
</evidence>
<dbReference type="Pfam" id="PF13884">
    <property type="entry name" value="Peptidase_S74"/>
    <property type="match status" value="1"/>
</dbReference>
<gene>
    <name evidence="4" type="ORF">H9S92_12670</name>
</gene>
<dbReference type="Proteomes" id="UP000650081">
    <property type="component" value="Unassembled WGS sequence"/>
</dbReference>
<feature type="chain" id="PRO_5037333823" evidence="2">
    <location>
        <begin position="29"/>
        <end position="749"/>
    </location>
</feature>
<accession>A0A923PJ42</accession>
<keyword evidence="5" id="KW-1185">Reference proteome</keyword>
<dbReference type="InterPro" id="IPR030392">
    <property type="entry name" value="S74_ICA"/>
</dbReference>
<keyword evidence="1" id="KW-0175">Coiled coil</keyword>
<evidence type="ECO:0000259" key="3">
    <source>
        <dbReference type="PROSITE" id="PS51688"/>
    </source>
</evidence>
<feature type="domain" description="Peptidase S74" evidence="3">
    <location>
        <begin position="633"/>
        <end position="724"/>
    </location>
</feature>
<sequence>MTTFPTQKLLRALAFSLLCCLFHTGLFAQAPSGFRFQAVARDASNNAMTSENIAVRVSLLRGGPAGTTSYSERHEVTTTDLGVFDLHIGNGVALSGNINTIDWGSDNYFLKIDIDPAGGTNYVNLGSSQLLSVPYALYAKASGGENPTDELQNLTYNPTTQTLGITNGNSVTLQLGSGGTDDQQISLSGTVLSIENGNSVDLSVLRDGVNDADADPNNEIQNLSIAGNQLSLSRGGGSVTLPQTTYSAGSGINISGGNVISAADNSATNEIQSLSLSGTNLSLSNGGGTVNLSGLGGGGLTLPYYEDVTANGAAFHVQNDAPSSRFGLAGSVGANAETLPVNNAGVLGQGVGAHGVFGNSKTSFFAGVQGVSESTTGYGVLGYGFGGGIGGYFYTTNSGVAALTTGVGNVGIGTQTPEMKMHVAGDLFVQTNLGGLKLGFPSNGNQWQMTTSGSGSTLEFFHKPSGATTQIGRFSIRQDGEATFGNSSAINAWVHVLNNSTTSKPHLKLEEVGNDYARLELTNNASGGSFWHLAGLPSATASSAKLNFYFSNSSGAADRMILTGDGQLGVNGDPAARLHIFQRGQSVGTGLRFTDGTANSPWDITHGFSLRFHYGNDLRGFINATTGAYTQSSDKSLKENIQNVGSVLAKVRQLEIKNYSYKSDSTHETTIGLLAQDAQPLFPELVSYSKADGLYGVNYAGFSMVAIRAVQEQQAEIDQLKAENAQLKAQSAALAARLERIEQLLLAKE</sequence>
<organism evidence="4 5">
    <name type="scientific">Neolewinella lacunae</name>
    <dbReference type="NCBI Taxonomy" id="1517758"/>
    <lineage>
        <taxon>Bacteria</taxon>
        <taxon>Pseudomonadati</taxon>
        <taxon>Bacteroidota</taxon>
        <taxon>Saprospiria</taxon>
        <taxon>Saprospirales</taxon>
        <taxon>Lewinellaceae</taxon>
        <taxon>Neolewinella</taxon>
    </lineage>
</organism>
<keyword evidence="2" id="KW-0732">Signal</keyword>
<dbReference type="RefSeq" id="WP_187467079.1">
    <property type="nucleotide sequence ID" value="NZ_JACSIT010000115.1"/>
</dbReference>
<dbReference type="AlphaFoldDB" id="A0A923PJ42"/>
<comment type="caution">
    <text evidence="4">The sequence shown here is derived from an EMBL/GenBank/DDBJ whole genome shotgun (WGS) entry which is preliminary data.</text>
</comment>
<evidence type="ECO:0000313" key="5">
    <source>
        <dbReference type="Proteomes" id="UP000650081"/>
    </source>
</evidence>
<feature type="coiled-coil region" evidence="1">
    <location>
        <begin position="703"/>
        <end position="744"/>
    </location>
</feature>
<evidence type="ECO:0000256" key="1">
    <source>
        <dbReference type="SAM" id="Coils"/>
    </source>
</evidence>
<dbReference type="EMBL" id="JACSIT010000115">
    <property type="protein sequence ID" value="MBC6995025.1"/>
    <property type="molecule type" value="Genomic_DNA"/>
</dbReference>
<evidence type="ECO:0000256" key="2">
    <source>
        <dbReference type="SAM" id="SignalP"/>
    </source>
</evidence>
<protein>
    <submittedName>
        <fullName evidence="4">Tail fiber domain-containing protein</fullName>
    </submittedName>
</protein>
<proteinExistence type="predicted"/>
<dbReference type="PROSITE" id="PS51688">
    <property type="entry name" value="ICA"/>
    <property type="match status" value="1"/>
</dbReference>